<reference evidence="3" key="2">
    <citation type="submission" date="2025-09" db="UniProtKB">
        <authorList>
            <consortium name="Ensembl"/>
        </authorList>
    </citation>
    <scope>IDENTIFICATION</scope>
</reference>
<reference evidence="3" key="1">
    <citation type="submission" date="2025-08" db="UniProtKB">
        <authorList>
            <consortium name="Ensembl"/>
        </authorList>
    </citation>
    <scope>IDENTIFICATION</scope>
</reference>
<feature type="compositionally biased region" description="Low complexity" evidence="1">
    <location>
        <begin position="731"/>
        <end position="740"/>
    </location>
</feature>
<evidence type="ECO:0000259" key="2">
    <source>
        <dbReference type="PROSITE" id="PS50072"/>
    </source>
</evidence>
<dbReference type="GO" id="GO:0016018">
    <property type="term" value="F:cyclosporin A binding"/>
    <property type="evidence" value="ECO:0007669"/>
    <property type="project" value="TreeGrafter"/>
</dbReference>
<feature type="region of interest" description="Disordered" evidence="1">
    <location>
        <begin position="1045"/>
        <end position="1256"/>
    </location>
</feature>
<feature type="compositionally biased region" description="Basic residues" evidence="1">
    <location>
        <begin position="1245"/>
        <end position="1256"/>
    </location>
</feature>
<feature type="compositionally biased region" description="Basic and acidic residues" evidence="1">
    <location>
        <begin position="295"/>
        <end position="305"/>
    </location>
</feature>
<dbReference type="AlphaFoldDB" id="A0A3Q2PFB4"/>
<dbReference type="Pfam" id="PF00160">
    <property type="entry name" value="Pro_isomerase"/>
    <property type="match status" value="1"/>
</dbReference>
<evidence type="ECO:0000313" key="3">
    <source>
        <dbReference type="Ensembl" id="ENSFHEP00000011613.1"/>
    </source>
</evidence>
<feature type="region of interest" description="Disordered" evidence="1">
    <location>
        <begin position="77"/>
        <end position="490"/>
    </location>
</feature>
<feature type="compositionally biased region" description="Basic residues" evidence="1">
    <location>
        <begin position="313"/>
        <end position="336"/>
    </location>
</feature>
<feature type="compositionally biased region" description="Basic residues" evidence="1">
    <location>
        <begin position="1180"/>
        <end position="1203"/>
    </location>
</feature>
<feature type="compositionally biased region" description="Low complexity" evidence="1">
    <location>
        <begin position="998"/>
        <end position="1015"/>
    </location>
</feature>
<dbReference type="Ensembl" id="ENSFHET00000031663.1">
    <property type="protein sequence ID" value="ENSFHEP00000011613.1"/>
    <property type="gene ID" value="ENSFHEG00000013042.1"/>
</dbReference>
<feature type="compositionally biased region" description="Basic residues" evidence="1">
    <location>
        <begin position="817"/>
        <end position="855"/>
    </location>
</feature>
<dbReference type="STRING" id="8078.ENSFHEP00000011613"/>
<feature type="compositionally biased region" description="Low complexity" evidence="1">
    <location>
        <begin position="603"/>
        <end position="631"/>
    </location>
</feature>
<accession>A0A3Q2PFB4</accession>
<feature type="compositionally biased region" description="Basic residues" evidence="1">
    <location>
        <begin position="448"/>
        <end position="479"/>
    </location>
</feature>
<feature type="compositionally biased region" description="Basic and acidic residues" evidence="1">
    <location>
        <begin position="717"/>
        <end position="727"/>
    </location>
</feature>
<feature type="compositionally biased region" description="Low complexity" evidence="1">
    <location>
        <begin position="789"/>
        <end position="808"/>
    </location>
</feature>
<feature type="region of interest" description="Disordered" evidence="1">
    <location>
        <begin position="672"/>
        <end position="951"/>
    </location>
</feature>
<feature type="compositionally biased region" description="Basic and acidic residues" evidence="1">
    <location>
        <begin position="178"/>
        <end position="199"/>
    </location>
</feature>
<dbReference type="Gene3D" id="2.40.100.10">
    <property type="entry name" value="Cyclophilin-like"/>
    <property type="match status" value="1"/>
</dbReference>
<dbReference type="CTD" id="4820"/>
<dbReference type="InterPro" id="IPR002130">
    <property type="entry name" value="Cyclophilin-type_PPIase_dom"/>
</dbReference>
<feature type="compositionally biased region" description="Acidic residues" evidence="1">
    <location>
        <begin position="770"/>
        <end position="780"/>
    </location>
</feature>
<feature type="compositionally biased region" description="Basic residues" evidence="1">
    <location>
        <begin position="1157"/>
        <end position="1172"/>
    </location>
</feature>
<dbReference type="PANTHER" id="PTHR11071:SF257">
    <property type="entry name" value="NK-TUMOR RECOGNITION PROTEIN"/>
    <property type="match status" value="1"/>
</dbReference>
<dbReference type="Proteomes" id="UP000265000">
    <property type="component" value="Unplaced"/>
</dbReference>
<feature type="compositionally biased region" description="Basic and acidic residues" evidence="1">
    <location>
        <begin position="137"/>
        <end position="169"/>
    </location>
</feature>
<dbReference type="GO" id="GO:0005739">
    <property type="term" value="C:mitochondrion"/>
    <property type="evidence" value="ECO:0007669"/>
    <property type="project" value="TreeGrafter"/>
</dbReference>
<feature type="compositionally biased region" description="Polar residues" evidence="1">
    <location>
        <begin position="83"/>
        <end position="93"/>
    </location>
</feature>
<protein>
    <submittedName>
        <fullName evidence="3">Natural killer cell triggering receptor</fullName>
    </submittedName>
</protein>
<evidence type="ECO:0000256" key="1">
    <source>
        <dbReference type="SAM" id="MobiDB-lite"/>
    </source>
</evidence>
<dbReference type="PANTHER" id="PTHR11071">
    <property type="entry name" value="PEPTIDYL-PROLYL CIS-TRANS ISOMERASE"/>
    <property type="match status" value="1"/>
</dbReference>
<dbReference type="GO" id="GO:0006457">
    <property type="term" value="P:protein folding"/>
    <property type="evidence" value="ECO:0007669"/>
    <property type="project" value="TreeGrafter"/>
</dbReference>
<feature type="compositionally biased region" description="Low complexity" evidence="1">
    <location>
        <begin position="407"/>
        <end position="433"/>
    </location>
</feature>
<feature type="region of interest" description="Disordered" evidence="1">
    <location>
        <begin position="514"/>
        <end position="533"/>
    </location>
</feature>
<dbReference type="GO" id="GO:0003755">
    <property type="term" value="F:peptidyl-prolyl cis-trans isomerase activity"/>
    <property type="evidence" value="ECO:0007669"/>
    <property type="project" value="InterPro"/>
</dbReference>
<feature type="compositionally biased region" description="Basic residues" evidence="1">
    <location>
        <begin position="1122"/>
        <end position="1148"/>
    </location>
</feature>
<feature type="compositionally biased region" description="Basic and acidic residues" evidence="1">
    <location>
        <begin position="1224"/>
        <end position="1235"/>
    </location>
</feature>
<feature type="compositionally biased region" description="Basic residues" evidence="1">
    <location>
        <begin position="114"/>
        <end position="127"/>
    </location>
</feature>
<feature type="compositionally biased region" description="Basic and acidic residues" evidence="1">
    <location>
        <begin position="236"/>
        <end position="255"/>
    </location>
</feature>
<proteinExistence type="predicted"/>
<feature type="compositionally biased region" description="Basic and acidic residues" evidence="1">
    <location>
        <begin position="337"/>
        <end position="348"/>
    </location>
</feature>
<dbReference type="GeneID" id="105938421"/>
<dbReference type="GeneTree" id="ENSGT00940000158548"/>
<feature type="compositionally biased region" description="Low complexity" evidence="1">
    <location>
        <begin position="361"/>
        <end position="370"/>
    </location>
</feature>
<feature type="compositionally biased region" description="Basic residues" evidence="1">
    <location>
        <begin position="396"/>
        <end position="406"/>
    </location>
</feature>
<dbReference type="OrthoDB" id="9909290at2759"/>
<name>A0A3Q2PFB4_FUNHE</name>
<feature type="domain" description="PPIase cyclophilin-type" evidence="2">
    <location>
        <begin position="1"/>
        <end position="65"/>
    </location>
</feature>
<dbReference type="PROSITE" id="PS50072">
    <property type="entry name" value="CSA_PPIASE_2"/>
    <property type="match status" value="1"/>
</dbReference>
<dbReference type="SUPFAM" id="SSF50891">
    <property type="entry name" value="Cyclophilin-like"/>
    <property type="match status" value="1"/>
</dbReference>
<sequence>MANRGKNTNGSQFFITTKMAPHLDGVHVVFGLVISGFEVIKKIEKLKTDSASRPYADVRVVDCGQLITKSANDVLEGKRKRTSSLNSNDSFRFSLSESESEEKLNYQKQLTKGKQSKKKRKEGKKVKKTETVPSKQRSVEKEMAEGESKPEEEKESGGKREKLVVRPEEIPPVPENRFLLRRDMPAQEDKAEAVEKEESGPSAEQKPAVTKSGRKIRGRGTIRYHTPTRSKSRSTSVEEREGSETPPHWKVETKRTKVFPPLSPERWSKGDKLKERSSSKWDNRSDSPRSQSGERSSDQSSERSSQRRLPNKEKKKAKHKKKAKKRKHGKKKSSKNKSREQHESEGEKSASSARRSRSRTPSRSTSSEHPPSSKRRRRSSPSFSKSYSKSYTSSRSRSRGKSRSYSRSRSFSRSGSRSFSRSGSLSYSQSRSTSRSRYRSRSFSQSRSRSRSRYTSRSRSLSSRKRSLSRSPRKRKTTKAKPDVMIPAPGKVQDKKITAVPILPAVRVTERVPVIPLSDSPPPSRWKPDQKPWKPSYFHIQEIKAKVAASKPSTTAPAADSFSEKAQTSVTAKAAAEDVPDKVALKTTHSPRSRSSRSKSFSRSRSPSSSRSPSRSAEPYRSRSSSSNGSISEKEQTGGSNKRNSLDREWKEYYSSLNRIKNLDKYIAVHKSGSGSEKEMSGERSPAVGVSVENKKDNSEETKRNVPLPVESFNSRSEWDSDSDKVSHSNAATAAEKQAAQCGTTLSAGWNSDGEPETVTSKRAAGSEKEEGEASSESDYEALKNTSIAATELANKAAAASSSCPSDDGAQRELERKKSKKKAKRKRKHKRKGEGKTSSHHGKDKAKKSKRKHQKLKETFHWQPPLEFDEEEEEDDPKRERRSPGRELAGHPGDDLSKKDQNSTDLKKRPAVEEETELRSKESYVENKSPSEQAAHGNSAKNQDSLDDMEICTPEHNVEIIEHPVTLDLPSAAAKLTPGPALKPSQAASTDGVLPQSRAQPEITAAAAAAQGEEPPGRAAINFKWKPLKRMTAVPEVIVQAVVEKSKPANESAQRLAAQGVKMEIKSKNRVRPGSLFDEVRKTVRLNQRPRNQESSSDESSPSAGKARGASRSPKKSSSLSRKSRSGSSHRSRSRGWSRSSSRSRSRSRSYSYSSRSRSRSRRTRRRGRSRSRSSTYRSYSRHSRSYSRSPSRSRSHHRHRRSRSDSYDSYSSRSVSRRRGRRRSESYRSSEHRSRSSRSSSRSSSRHRSRSSRYS</sequence>
<feature type="compositionally biased region" description="Low complexity" evidence="1">
    <location>
        <begin position="548"/>
        <end position="559"/>
    </location>
</feature>
<feature type="compositionally biased region" description="Basic residues" evidence="1">
    <location>
        <begin position="212"/>
        <end position="232"/>
    </location>
</feature>
<feature type="compositionally biased region" description="Basic and acidic residues" evidence="1">
    <location>
        <begin position="876"/>
        <end position="925"/>
    </location>
</feature>
<feature type="compositionally biased region" description="Low complexity" evidence="1">
    <location>
        <begin position="1094"/>
        <end position="1103"/>
    </location>
</feature>
<feature type="region of interest" description="Disordered" evidence="1">
    <location>
        <begin position="971"/>
        <end position="1015"/>
    </location>
</feature>
<feature type="compositionally biased region" description="Basic residues" evidence="1">
    <location>
        <begin position="589"/>
        <end position="602"/>
    </location>
</feature>
<organism evidence="3 4">
    <name type="scientific">Fundulus heteroclitus</name>
    <name type="common">Killifish</name>
    <name type="synonym">Mummichog</name>
    <dbReference type="NCBI Taxonomy" id="8078"/>
    <lineage>
        <taxon>Eukaryota</taxon>
        <taxon>Metazoa</taxon>
        <taxon>Chordata</taxon>
        <taxon>Craniata</taxon>
        <taxon>Vertebrata</taxon>
        <taxon>Euteleostomi</taxon>
        <taxon>Actinopterygii</taxon>
        <taxon>Neopterygii</taxon>
        <taxon>Teleostei</taxon>
        <taxon>Neoteleostei</taxon>
        <taxon>Acanthomorphata</taxon>
        <taxon>Ovalentaria</taxon>
        <taxon>Atherinomorphae</taxon>
        <taxon>Cyprinodontiformes</taxon>
        <taxon>Fundulidae</taxon>
        <taxon>Fundulus</taxon>
    </lineage>
</organism>
<keyword evidence="4" id="KW-1185">Reference proteome</keyword>
<feature type="region of interest" description="Disordered" evidence="1">
    <location>
        <begin position="548"/>
        <end position="647"/>
    </location>
</feature>
<feature type="compositionally biased region" description="Basic and acidic residues" evidence="1">
    <location>
        <begin position="693"/>
        <end position="704"/>
    </location>
</feature>
<feature type="compositionally biased region" description="Basic and acidic residues" evidence="1">
    <location>
        <begin position="575"/>
        <end position="584"/>
    </location>
</feature>
<feature type="compositionally biased region" description="Basic and acidic residues" evidence="1">
    <location>
        <begin position="266"/>
        <end position="287"/>
    </location>
</feature>
<feature type="compositionally biased region" description="Low complexity" evidence="1">
    <location>
        <begin position="380"/>
        <end position="395"/>
    </location>
</feature>
<dbReference type="PRINTS" id="PR00153">
    <property type="entry name" value="CSAPPISMRASE"/>
</dbReference>
<evidence type="ECO:0000313" key="4">
    <source>
        <dbReference type="Proteomes" id="UP000265000"/>
    </source>
</evidence>
<dbReference type="InterPro" id="IPR029000">
    <property type="entry name" value="Cyclophilin-like_dom_sf"/>
</dbReference>
<feature type="compositionally biased region" description="Polar residues" evidence="1">
    <location>
        <begin position="741"/>
        <end position="750"/>
    </location>
</feature>